<dbReference type="InterPro" id="IPR011527">
    <property type="entry name" value="ABC1_TM_dom"/>
</dbReference>
<dbReference type="GO" id="GO:0016887">
    <property type="term" value="F:ATP hydrolysis activity"/>
    <property type="evidence" value="ECO:0007669"/>
    <property type="project" value="InterPro"/>
</dbReference>
<dbReference type="InterPro" id="IPR017871">
    <property type="entry name" value="ABC_transporter-like_CS"/>
</dbReference>
<dbReference type="InterPro" id="IPR039421">
    <property type="entry name" value="Type_1_exporter"/>
</dbReference>
<dbReference type="PANTHER" id="PTHR43394:SF1">
    <property type="entry name" value="ATP-BINDING CASSETTE SUB-FAMILY B MEMBER 10, MITOCHONDRIAL"/>
    <property type="match status" value="1"/>
</dbReference>
<dbReference type="Gene3D" id="1.20.1560.10">
    <property type="entry name" value="ABC transporter type 1, transmembrane domain"/>
    <property type="match status" value="1"/>
</dbReference>
<dbReference type="Pfam" id="PF00664">
    <property type="entry name" value="ABC_membrane"/>
    <property type="match status" value="1"/>
</dbReference>
<reference evidence="11 12" key="2">
    <citation type="journal article" date="2003" name="DNA Res.">
        <title>Complete genome structure of Gloeobacter violaceus PCC 7421, a cyanobacterium that lacks thylakoids (supplement).</title>
        <authorList>
            <person name="Nakamura Y."/>
            <person name="Kaneko T."/>
            <person name="Sato S."/>
            <person name="Mimuro M."/>
            <person name="Miyashita H."/>
            <person name="Tsuchiya T."/>
            <person name="Sasamoto S."/>
            <person name="Watanabe A."/>
            <person name="Kawashima K."/>
            <person name="Kishida Y."/>
            <person name="Kiyokawa C."/>
            <person name="Kohara M."/>
            <person name="Matsumoto M."/>
            <person name="Matsuno A."/>
            <person name="Nakazaki N."/>
            <person name="Shimpo S."/>
            <person name="Takeuchi C."/>
            <person name="Yamada M."/>
            <person name="Tabata S."/>
        </authorList>
    </citation>
    <scope>NUCLEOTIDE SEQUENCE [LARGE SCALE GENOMIC DNA]</scope>
    <source>
        <strain evidence="12">ATCC 29082 / PCC 7421</strain>
    </source>
</reference>
<dbReference type="OrthoDB" id="9762778at2"/>
<dbReference type="Proteomes" id="UP000000557">
    <property type="component" value="Chromosome"/>
</dbReference>
<dbReference type="eggNOG" id="COG1132">
    <property type="taxonomic scope" value="Bacteria"/>
</dbReference>
<dbReference type="PhylomeDB" id="Q7NL25"/>
<dbReference type="InParanoid" id="Q7NL25"/>
<feature type="transmembrane region" description="Helical" evidence="8">
    <location>
        <begin position="150"/>
        <end position="173"/>
    </location>
</feature>
<accession>Q7NL25</accession>
<keyword evidence="12" id="KW-1185">Reference proteome</keyword>
<evidence type="ECO:0000256" key="8">
    <source>
        <dbReference type="SAM" id="Phobius"/>
    </source>
</evidence>
<name>Q7NL25_GLOVI</name>
<dbReference type="SUPFAM" id="SSF52540">
    <property type="entry name" value="P-loop containing nucleoside triphosphate hydrolases"/>
    <property type="match status" value="1"/>
</dbReference>
<feature type="transmembrane region" description="Helical" evidence="8">
    <location>
        <begin position="179"/>
        <end position="198"/>
    </location>
</feature>
<feature type="domain" description="ABC transmembrane type-1" evidence="10">
    <location>
        <begin position="42"/>
        <end position="321"/>
    </location>
</feature>
<evidence type="ECO:0000256" key="1">
    <source>
        <dbReference type="ARBA" id="ARBA00004651"/>
    </source>
</evidence>
<dbReference type="GO" id="GO:0005886">
    <property type="term" value="C:plasma membrane"/>
    <property type="evidence" value="ECO:0000318"/>
    <property type="project" value="GO_Central"/>
</dbReference>
<dbReference type="KEGG" id="gvi:glr1301"/>
<feature type="transmembrane region" description="Helical" evidence="8">
    <location>
        <begin position="37"/>
        <end position="64"/>
    </location>
</feature>
<dbReference type="AlphaFoldDB" id="Q7NL25"/>
<dbReference type="GO" id="GO:0005524">
    <property type="term" value="F:ATP binding"/>
    <property type="evidence" value="ECO:0007669"/>
    <property type="project" value="UniProtKB-KW"/>
</dbReference>
<dbReference type="PROSITE" id="PS50929">
    <property type="entry name" value="ABC_TM1F"/>
    <property type="match status" value="1"/>
</dbReference>
<evidence type="ECO:0000256" key="5">
    <source>
        <dbReference type="ARBA" id="ARBA00022840"/>
    </source>
</evidence>
<organism evidence="11 12">
    <name type="scientific">Gloeobacter violaceus (strain ATCC 29082 / PCC 7421)</name>
    <dbReference type="NCBI Taxonomy" id="251221"/>
    <lineage>
        <taxon>Bacteria</taxon>
        <taxon>Bacillati</taxon>
        <taxon>Cyanobacteriota</taxon>
        <taxon>Cyanophyceae</taxon>
        <taxon>Gloeobacterales</taxon>
        <taxon>Gloeobacteraceae</taxon>
        <taxon>Gloeobacter</taxon>
    </lineage>
</organism>
<dbReference type="HOGENOM" id="CLU_000604_84_3_3"/>
<keyword evidence="4" id="KW-0547">Nucleotide-binding</keyword>
<dbReference type="InterPro" id="IPR027417">
    <property type="entry name" value="P-loop_NTPase"/>
</dbReference>
<comment type="subcellular location">
    <subcellularLocation>
        <location evidence="1">Cell membrane</location>
        <topology evidence="1">Multi-pass membrane protein</topology>
    </subcellularLocation>
</comment>
<dbReference type="Pfam" id="PF00005">
    <property type="entry name" value="ABC_tran"/>
    <property type="match status" value="1"/>
</dbReference>
<dbReference type="PROSITE" id="PS00211">
    <property type="entry name" value="ABC_TRANSPORTER_1"/>
    <property type="match status" value="1"/>
</dbReference>
<dbReference type="InterPro" id="IPR003593">
    <property type="entry name" value="AAA+_ATPase"/>
</dbReference>
<dbReference type="RefSeq" id="WP_011141301.1">
    <property type="nucleotide sequence ID" value="NC_005125.1"/>
</dbReference>
<dbReference type="STRING" id="251221.gene:10758782"/>
<evidence type="ECO:0000256" key="4">
    <source>
        <dbReference type="ARBA" id="ARBA00022741"/>
    </source>
</evidence>
<dbReference type="InterPro" id="IPR003439">
    <property type="entry name" value="ABC_transporter-like_ATP-bd"/>
</dbReference>
<feature type="transmembrane region" description="Helical" evidence="8">
    <location>
        <begin position="261"/>
        <end position="288"/>
    </location>
</feature>
<keyword evidence="5" id="KW-0067">ATP-binding</keyword>
<keyword evidence="7 8" id="KW-0472">Membrane</keyword>
<dbReference type="InterPro" id="IPR036640">
    <property type="entry name" value="ABC1_TM_sf"/>
</dbReference>
<dbReference type="GO" id="GO:0042626">
    <property type="term" value="F:ATPase-coupled transmembrane transporter activity"/>
    <property type="evidence" value="ECO:0000318"/>
    <property type="project" value="GO_Central"/>
</dbReference>
<dbReference type="EMBL" id="BA000045">
    <property type="protein sequence ID" value="BAC89242.1"/>
    <property type="molecule type" value="Genomic_DNA"/>
</dbReference>
<gene>
    <name evidence="11" type="ordered locus">glr1301</name>
</gene>
<dbReference type="SUPFAM" id="SSF90123">
    <property type="entry name" value="ABC transporter transmembrane region"/>
    <property type="match status" value="1"/>
</dbReference>
<sequence length="595" mass="64048">MTLEQVPAPEGIPWDSQTIPPHPSGFWKLLAMLKSHFWLMGLTIASGITNQAMAIAATCLGAYLVGTAVTGSNVEALVPLLWLLGGTVLLRALMAWLEMWLAHDLAYRILADVRGALYRALERLAPSYLLDRRSGDLASSVMSDVEMLEWFYAHTVGTFVVAVVVPAGALIALATLHGLLVLSLLPALVLVVSIPLWFGRRASGEGKALRRQLGEVNAEVVDAVQGLREIVAFGQGGYFGERLARRDRELRKSQMAHGSRAGLEGALTNGAVSLGMLCVLAAAAYLVARGSLGFAFFPLSIVLAAYTFEPVVALTRITQNLGVIFAAAERVFAVLDAPALVEDKVAAPPTGQIVPHVRFHQVSFRYGPALPNALENVSFEVALGETVALVGHSGAGKSTCIHLLLRFWDTTAGSVTIGGHDLRNFPQATLRELIALVPQDIYLFNMSIRDNIRLGRPAACDEEVKAAARLALADEFVCCLPQGYDTNAGERGLQLSGGQRQRIAIARALLKNSPILVMDEAVSNLDTENELALQTAMDRLRSGRTTLVIAHRLSTIRSADRIVVLQAGQVVETGTHAELMRRGGRYAELLAAQHN</sequence>
<dbReference type="SMART" id="SM00382">
    <property type="entry name" value="AAA"/>
    <property type="match status" value="1"/>
</dbReference>
<evidence type="ECO:0000256" key="7">
    <source>
        <dbReference type="ARBA" id="ARBA00023136"/>
    </source>
</evidence>
<evidence type="ECO:0000313" key="12">
    <source>
        <dbReference type="Proteomes" id="UP000000557"/>
    </source>
</evidence>
<dbReference type="EnsemblBacteria" id="BAC89242">
    <property type="protein sequence ID" value="BAC89242"/>
    <property type="gene ID" value="BAC89242"/>
</dbReference>
<dbReference type="PANTHER" id="PTHR43394">
    <property type="entry name" value="ATP-DEPENDENT PERMEASE MDL1, MITOCHONDRIAL"/>
    <property type="match status" value="1"/>
</dbReference>
<feature type="domain" description="ABC transporter" evidence="9">
    <location>
        <begin position="357"/>
        <end position="592"/>
    </location>
</feature>
<evidence type="ECO:0000256" key="6">
    <source>
        <dbReference type="ARBA" id="ARBA00022989"/>
    </source>
</evidence>
<dbReference type="PROSITE" id="PS50893">
    <property type="entry name" value="ABC_TRANSPORTER_2"/>
    <property type="match status" value="1"/>
</dbReference>
<keyword evidence="6 8" id="KW-1133">Transmembrane helix</keyword>
<proteinExistence type="predicted"/>
<dbReference type="FunFam" id="3.40.50.300:FF:000287">
    <property type="entry name" value="Multidrug ABC transporter ATP-binding protein"/>
    <property type="match status" value="1"/>
</dbReference>
<protein>
    <submittedName>
        <fullName evidence="11">HlyB/MsbA family ABC transporter</fullName>
    </submittedName>
</protein>
<dbReference type="TCDB" id="3.A.1.106.11">
    <property type="family name" value="the atp-binding cassette (abc) superfamily"/>
</dbReference>
<keyword evidence="2" id="KW-0813">Transport</keyword>
<evidence type="ECO:0000256" key="2">
    <source>
        <dbReference type="ARBA" id="ARBA00022448"/>
    </source>
</evidence>
<feature type="transmembrane region" description="Helical" evidence="8">
    <location>
        <begin position="76"/>
        <end position="97"/>
    </location>
</feature>
<evidence type="ECO:0000313" key="11">
    <source>
        <dbReference type="EMBL" id="BAC89242.1"/>
    </source>
</evidence>
<feature type="transmembrane region" description="Helical" evidence="8">
    <location>
        <begin position="294"/>
        <end position="314"/>
    </location>
</feature>
<evidence type="ECO:0000259" key="9">
    <source>
        <dbReference type="PROSITE" id="PS50893"/>
    </source>
</evidence>
<reference evidence="11 12" key="1">
    <citation type="journal article" date="2003" name="DNA Res.">
        <title>Complete genome structure of Gloeobacter violaceus PCC 7421, a cyanobacterium that lacks thylakoids.</title>
        <authorList>
            <person name="Nakamura Y."/>
            <person name="Kaneko T."/>
            <person name="Sato S."/>
            <person name="Mimuro M."/>
            <person name="Miyashita H."/>
            <person name="Tsuchiya T."/>
            <person name="Sasamoto S."/>
            <person name="Watanabe A."/>
            <person name="Kawashima K."/>
            <person name="Kishida Y."/>
            <person name="Kiyokawa C."/>
            <person name="Kohara M."/>
            <person name="Matsumoto M."/>
            <person name="Matsuno A."/>
            <person name="Nakazaki N."/>
            <person name="Shimpo S."/>
            <person name="Takeuchi C."/>
            <person name="Yamada M."/>
            <person name="Tabata S."/>
        </authorList>
    </citation>
    <scope>NUCLEOTIDE SEQUENCE [LARGE SCALE GENOMIC DNA]</scope>
    <source>
        <strain evidence="12">ATCC 29082 / PCC 7421</strain>
    </source>
</reference>
<keyword evidence="3 8" id="KW-0812">Transmembrane</keyword>
<evidence type="ECO:0000256" key="3">
    <source>
        <dbReference type="ARBA" id="ARBA00022692"/>
    </source>
</evidence>
<evidence type="ECO:0000259" key="10">
    <source>
        <dbReference type="PROSITE" id="PS50929"/>
    </source>
</evidence>
<dbReference type="Gene3D" id="3.40.50.300">
    <property type="entry name" value="P-loop containing nucleotide triphosphate hydrolases"/>
    <property type="match status" value="1"/>
</dbReference>
<dbReference type="GO" id="GO:0140359">
    <property type="term" value="F:ABC-type transporter activity"/>
    <property type="evidence" value="ECO:0007669"/>
    <property type="project" value="InterPro"/>
</dbReference>